<dbReference type="PROSITE" id="PS51352">
    <property type="entry name" value="THIOREDOXIN_2"/>
    <property type="match status" value="1"/>
</dbReference>
<dbReference type="PIRSF" id="PIRSF000303">
    <property type="entry name" value="Glutathion_perox"/>
    <property type="match status" value="1"/>
</dbReference>
<sequence length="182" mass="21243">MEKKEIEVQEDFTKKNSVLDFKMKDIKGEEVDLSIYKGKVVMIVNVASKCGFTKQYEGLESIYEKYKDQGFVILGFPANNFLWQEPKGNSEILKFCSTKYHVTFPMFSKISVKKEPLYKFLTSKETDPNFSGKITWNFNKFIIGRNGKIVARFGSRKTPESDEIIKTIEKELKEELKEEKEF</sequence>
<dbReference type="OrthoDB" id="446890at2759"/>
<dbReference type="PANTHER" id="PTHR11592:SF78">
    <property type="entry name" value="GLUTATHIONE PEROXIDASE"/>
    <property type="match status" value="1"/>
</dbReference>
<dbReference type="PRINTS" id="PR01011">
    <property type="entry name" value="GLUTPROXDASE"/>
</dbReference>
<dbReference type="AlphaFoldDB" id="A0A9Q0R7I5"/>
<dbReference type="EMBL" id="JAPDFW010000114">
    <property type="protein sequence ID" value="KAJ5068774.1"/>
    <property type="molecule type" value="Genomic_DNA"/>
</dbReference>
<dbReference type="Gene3D" id="3.40.30.10">
    <property type="entry name" value="Glutaredoxin"/>
    <property type="match status" value="1"/>
</dbReference>
<keyword evidence="8" id="KW-1185">Reference proteome</keyword>
<reference evidence="7" key="1">
    <citation type="submission" date="2022-10" db="EMBL/GenBank/DDBJ databases">
        <title>Novel sulphate-reducing endosymbionts in the free-living metamonad Anaeramoeba.</title>
        <authorList>
            <person name="Jerlstrom-Hultqvist J."/>
            <person name="Cepicka I."/>
            <person name="Gallot-Lavallee L."/>
            <person name="Salas-Leiva D."/>
            <person name="Curtis B.A."/>
            <person name="Zahonova K."/>
            <person name="Pipaliya S."/>
            <person name="Dacks J."/>
            <person name="Roger A.J."/>
        </authorList>
    </citation>
    <scope>NUCLEOTIDE SEQUENCE</scope>
    <source>
        <strain evidence="7">BMAN</strain>
    </source>
</reference>
<dbReference type="GO" id="GO:0034599">
    <property type="term" value="P:cellular response to oxidative stress"/>
    <property type="evidence" value="ECO:0007669"/>
    <property type="project" value="TreeGrafter"/>
</dbReference>
<dbReference type="InterPro" id="IPR013766">
    <property type="entry name" value="Thioredoxin_domain"/>
</dbReference>
<evidence type="ECO:0000259" key="6">
    <source>
        <dbReference type="PROSITE" id="PS51352"/>
    </source>
</evidence>
<dbReference type="PROSITE" id="PS00460">
    <property type="entry name" value="GLUTATHIONE_PEROXID_1"/>
    <property type="match status" value="1"/>
</dbReference>
<evidence type="ECO:0000313" key="8">
    <source>
        <dbReference type="Proteomes" id="UP001149090"/>
    </source>
</evidence>
<dbReference type="InterPro" id="IPR029759">
    <property type="entry name" value="GPX_AS"/>
</dbReference>
<dbReference type="CDD" id="cd00340">
    <property type="entry name" value="GSH_Peroxidase"/>
    <property type="match status" value="1"/>
</dbReference>
<comment type="caution">
    <text evidence="7">The sequence shown here is derived from an EMBL/GenBank/DDBJ whole genome shotgun (WGS) entry which is preliminary data.</text>
</comment>
<dbReference type="FunFam" id="3.40.30.10:FF:000010">
    <property type="entry name" value="Glutathione peroxidase"/>
    <property type="match status" value="1"/>
</dbReference>
<dbReference type="SUPFAM" id="SSF52833">
    <property type="entry name" value="Thioredoxin-like"/>
    <property type="match status" value="1"/>
</dbReference>
<name>A0A9Q0R7I5_ANAIG</name>
<dbReference type="Pfam" id="PF00255">
    <property type="entry name" value="GSHPx"/>
    <property type="match status" value="1"/>
</dbReference>
<keyword evidence="3 5" id="KW-0560">Oxidoreductase</keyword>
<evidence type="ECO:0000256" key="4">
    <source>
        <dbReference type="PIRSR" id="PIRSR000303-1"/>
    </source>
</evidence>
<keyword evidence="2 5" id="KW-0575">Peroxidase</keyword>
<dbReference type="InterPro" id="IPR000889">
    <property type="entry name" value="Glutathione_peroxidase"/>
</dbReference>
<feature type="domain" description="Thioredoxin" evidence="6">
    <location>
        <begin position="12"/>
        <end position="173"/>
    </location>
</feature>
<dbReference type="InterPro" id="IPR036249">
    <property type="entry name" value="Thioredoxin-like_sf"/>
</dbReference>
<evidence type="ECO:0000313" key="7">
    <source>
        <dbReference type="EMBL" id="KAJ5068774.1"/>
    </source>
</evidence>
<organism evidence="7 8">
    <name type="scientific">Anaeramoeba ignava</name>
    <name type="common">Anaerobic marine amoeba</name>
    <dbReference type="NCBI Taxonomy" id="1746090"/>
    <lineage>
        <taxon>Eukaryota</taxon>
        <taxon>Metamonada</taxon>
        <taxon>Anaeramoebidae</taxon>
        <taxon>Anaeramoeba</taxon>
    </lineage>
</organism>
<evidence type="ECO:0000256" key="2">
    <source>
        <dbReference type="ARBA" id="ARBA00022559"/>
    </source>
</evidence>
<protein>
    <recommendedName>
        <fullName evidence="5">Glutathione peroxidase</fullName>
    </recommendedName>
</protein>
<evidence type="ECO:0000256" key="5">
    <source>
        <dbReference type="RuleBase" id="RU000499"/>
    </source>
</evidence>
<evidence type="ECO:0000256" key="3">
    <source>
        <dbReference type="ARBA" id="ARBA00023002"/>
    </source>
</evidence>
<dbReference type="PROSITE" id="PS51355">
    <property type="entry name" value="GLUTATHIONE_PEROXID_3"/>
    <property type="match status" value="1"/>
</dbReference>
<evidence type="ECO:0000256" key="1">
    <source>
        <dbReference type="ARBA" id="ARBA00006926"/>
    </source>
</evidence>
<dbReference type="GO" id="GO:0004601">
    <property type="term" value="F:peroxidase activity"/>
    <property type="evidence" value="ECO:0007669"/>
    <property type="project" value="UniProtKB-KW"/>
</dbReference>
<comment type="similarity">
    <text evidence="1 5">Belongs to the glutathione peroxidase family.</text>
</comment>
<feature type="active site" evidence="4">
    <location>
        <position position="50"/>
    </location>
</feature>
<dbReference type="PANTHER" id="PTHR11592">
    <property type="entry name" value="GLUTATHIONE PEROXIDASE"/>
    <property type="match status" value="1"/>
</dbReference>
<proteinExistence type="inferred from homology"/>
<gene>
    <name evidence="7" type="ORF">M0811_02717</name>
</gene>
<dbReference type="Proteomes" id="UP001149090">
    <property type="component" value="Unassembled WGS sequence"/>
</dbReference>
<accession>A0A9Q0R7I5</accession>
<dbReference type="OMA" id="TFPMTEK"/>